<organism evidence="1 2">
    <name type="scientific">Candida albicans P78048</name>
    <dbReference type="NCBI Taxonomy" id="1094989"/>
    <lineage>
        <taxon>Eukaryota</taxon>
        <taxon>Fungi</taxon>
        <taxon>Dikarya</taxon>
        <taxon>Ascomycota</taxon>
        <taxon>Saccharomycotina</taxon>
        <taxon>Pichiomycetes</taxon>
        <taxon>Debaryomycetaceae</taxon>
        <taxon>Candida/Lodderomyces clade</taxon>
        <taxon>Candida</taxon>
    </lineage>
</organism>
<gene>
    <name evidence="1" type="ORF">MG3_00638</name>
</gene>
<dbReference type="GO" id="GO:0070336">
    <property type="term" value="F:flap-structured DNA binding"/>
    <property type="evidence" value="ECO:0007669"/>
    <property type="project" value="InterPro"/>
</dbReference>
<sequence>MPPQVTFVKIADNLSIPIKIFVKKSATTKLSTSSSSSSSSKSIEINSKYLININYQPYHIQLSKNQLNSIINKLKPKILPILIYNNHDQPITNIETQQLIINDKEDTLKIIIPQQTILNVRARLRLINYENFITNSGSGNGNGNGQVNVSESEITSLWKKIGNSEHNNNLKMLTVKKDFKFPKDSEKEDTKDVKFKLKQNYIIDNLKDCIKVYIN</sequence>
<dbReference type="GO" id="GO:0000736">
    <property type="term" value="P:double-strand break repair via single-strand annealing, removal of nonhomologous ends"/>
    <property type="evidence" value="ECO:0007669"/>
    <property type="project" value="InterPro"/>
</dbReference>
<dbReference type="EMBL" id="AJIX01000003">
    <property type="protein sequence ID" value="KGR21631.1"/>
    <property type="molecule type" value="Genomic_DNA"/>
</dbReference>
<dbReference type="Proteomes" id="UP000030161">
    <property type="component" value="Unassembled WGS sequence"/>
</dbReference>
<comment type="caution">
    <text evidence="1">The sequence shown here is derived from an EMBL/GenBank/DDBJ whole genome shotgun (WGS) entry which is preliminary data.</text>
</comment>
<protein>
    <submittedName>
        <fullName evidence="1">Uncharacterized protein</fullName>
    </submittedName>
</protein>
<proteinExistence type="predicted"/>
<reference evidence="1 2" key="1">
    <citation type="submission" date="2013-12" db="EMBL/GenBank/DDBJ databases">
        <title>The Genome Sequence of Candida albicans P78048.</title>
        <authorList>
            <consortium name="The Broad Institute Genome Sequencing Platform"/>
            <consortium name="The Broad Institute Genome Sequencing Center for Infectious Disease"/>
            <person name="Cuomo C."/>
            <person name="Bennett R."/>
            <person name="Hirakawa M."/>
            <person name="Noverr M."/>
            <person name="Mitchell A."/>
            <person name="Young S.K."/>
            <person name="Zeng Q."/>
            <person name="Gargeya S."/>
            <person name="Fitzgerald M."/>
            <person name="Abouelleil A."/>
            <person name="Alvarado L."/>
            <person name="Berlin A.M."/>
            <person name="Chapman S.B."/>
            <person name="Dewar J."/>
            <person name="Goldberg J."/>
            <person name="Griggs A."/>
            <person name="Gujja S."/>
            <person name="Hansen M."/>
            <person name="Howarth C."/>
            <person name="Imamovic A."/>
            <person name="Larimer J."/>
            <person name="McCowan C."/>
            <person name="Murphy C."/>
            <person name="Pearson M."/>
            <person name="Priest M."/>
            <person name="Roberts A."/>
            <person name="Saif S."/>
            <person name="Shea T."/>
            <person name="Sykes S."/>
            <person name="Wortman J."/>
            <person name="Nusbaum C."/>
            <person name="Birren B."/>
        </authorList>
    </citation>
    <scope>NUCLEOTIDE SEQUENCE [LARGE SCALE GENOMIC DNA]</scope>
    <source>
        <strain evidence="1 2">P78048</strain>
    </source>
</reference>
<name>A0AB34Q100_CANAX</name>
<evidence type="ECO:0000313" key="1">
    <source>
        <dbReference type="EMBL" id="KGR21631.1"/>
    </source>
</evidence>
<accession>A0AB34Q100</accession>
<dbReference type="AlphaFoldDB" id="A0AB34Q100"/>
<dbReference type="Pfam" id="PF11561">
    <property type="entry name" value="Saw1"/>
    <property type="match status" value="1"/>
</dbReference>
<evidence type="ECO:0000313" key="2">
    <source>
        <dbReference type="Proteomes" id="UP000030161"/>
    </source>
</evidence>
<dbReference type="InterPro" id="IPR021624">
    <property type="entry name" value="Saw1"/>
</dbReference>